<protein>
    <submittedName>
        <fullName evidence="7">Amino acid/polyamine/organocation transporter (APC superfamily)</fullName>
    </submittedName>
</protein>
<keyword evidence="5 6" id="KW-0472">Membrane</keyword>
<dbReference type="OrthoDB" id="7065842at2"/>
<evidence type="ECO:0000256" key="2">
    <source>
        <dbReference type="ARBA" id="ARBA00022448"/>
    </source>
</evidence>
<comment type="caution">
    <text evidence="7">The sequence shown here is derived from an EMBL/GenBank/DDBJ whole genome shotgun (WGS) entry which is preliminary data.</text>
</comment>
<feature type="transmembrane region" description="Helical" evidence="6">
    <location>
        <begin position="372"/>
        <end position="394"/>
    </location>
</feature>
<feature type="transmembrane region" description="Helical" evidence="6">
    <location>
        <begin position="220"/>
        <end position="245"/>
    </location>
</feature>
<feature type="transmembrane region" description="Helical" evidence="6">
    <location>
        <begin position="314"/>
        <end position="333"/>
    </location>
</feature>
<proteinExistence type="predicted"/>
<feature type="transmembrane region" description="Helical" evidence="6">
    <location>
        <begin position="82"/>
        <end position="106"/>
    </location>
</feature>
<comment type="subcellular location">
    <subcellularLocation>
        <location evidence="1">Membrane</location>
        <topology evidence="1">Multi-pass membrane protein</topology>
    </subcellularLocation>
</comment>
<feature type="transmembrane region" description="Helical" evidence="6">
    <location>
        <begin position="180"/>
        <end position="199"/>
    </location>
</feature>
<keyword evidence="2" id="KW-0813">Transport</keyword>
<dbReference type="EMBL" id="SLVM01000012">
    <property type="protein sequence ID" value="TCM84443.1"/>
    <property type="molecule type" value="Genomic_DNA"/>
</dbReference>
<evidence type="ECO:0000256" key="4">
    <source>
        <dbReference type="ARBA" id="ARBA00022989"/>
    </source>
</evidence>
<keyword evidence="8" id="KW-1185">Reference proteome</keyword>
<name>A0A4R1YUJ5_9RHOB</name>
<keyword evidence="3 6" id="KW-0812">Transmembrane</keyword>
<organism evidence="7 8">
    <name type="scientific">Rhodovulum steppense</name>
    <dbReference type="NCBI Taxonomy" id="540251"/>
    <lineage>
        <taxon>Bacteria</taxon>
        <taxon>Pseudomonadati</taxon>
        <taxon>Pseudomonadota</taxon>
        <taxon>Alphaproteobacteria</taxon>
        <taxon>Rhodobacterales</taxon>
        <taxon>Paracoccaceae</taxon>
        <taxon>Rhodovulum</taxon>
    </lineage>
</organism>
<dbReference type="RefSeq" id="WP_132695035.1">
    <property type="nucleotide sequence ID" value="NZ_SLVM01000012.1"/>
</dbReference>
<dbReference type="Proteomes" id="UP000295277">
    <property type="component" value="Unassembled WGS sequence"/>
</dbReference>
<feature type="transmembrane region" description="Helical" evidence="6">
    <location>
        <begin position="112"/>
        <end position="137"/>
    </location>
</feature>
<feature type="transmembrane region" description="Helical" evidence="6">
    <location>
        <begin position="12"/>
        <end position="34"/>
    </location>
</feature>
<evidence type="ECO:0000256" key="1">
    <source>
        <dbReference type="ARBA" id="ARBA00004141"/>
    </source>
</evidence>
<dbReference type="GO" id="GO:0015171">
    <property type="term" value="F:amino acid transmembrane transporter activity"/>
    <property type="evidence" value="ECO:0007669"/>
    <property type="project" value="TreeGrafter"/>
</dbReference>
<sequence length="395" mass="39710">MTQTLKRRIGLGLLTAYGVGVIVGAGIYVLVGAIAGVVGVWTPLAFLLAALVAAPAALSYAELSARIPEAAGEASYVEQALGLHWLAVAVGLAIVLAGTISAAAVLRGGTGYLVAVLGLPFAPLMLVLGGGLVLVAVLGVLESLVLAAVLTVVELIGLGLVVYAGVLAAPVEDWIRPGPLPLAGLGLATVLAFFAFIGFEDMVNMAEEVADPSRTLPRAILLALAITTLVYAVVSIVTLRAVPVADLAASERPLALVWERGTGGSAGFLSLIAGAAALNGVLAQVVMAARVLFGLGRSEARLAAFHHAHPRFGTPVLATLVVGGAVLVAALVLPVAALAGATSVVLLLVFAVVNLSLIVLKRRAPEAPFRVPAWVPWAGLGGALAALVLSLGGLA</sequence>
<feature type="transmembrane region" description="Helical" evidence="6">
    <location>
        <begin position="339"/>
        <end position="360"/>
    </location>
</feature>
<dbReference type="GO" id="GO:0016020">
    <property type="term" value="C:membrane"/>
    <property type="evidence" value="ECO:0007669"/>
    <property type="project" value="UniProtKB-SubCell"/>
</dbReference>
<keyword evidence="4 6" id="KW-1133">Transmembrane helix</keyword>
<reference evidence="7 8" key="1">
    <citation type="submission" date="2019-03" db="EMBL/GenBank/DDBJ databases">
        <title>Genomic Encyclopedia of Type Strains, Phase IV (KMG-IV): sequencing the most valuable type-strain genomes for metagenomic binning, comparative biology and taxonomic classification.</title>
        <authorList>
            <person name="Goeker M."/>
        </authorList>
    </citation>
    <scope>NUCLEOTIDE SEQUENCE [LARGE SCALE GENOMIC DNA]</scope>
    <source>
        <strain evidence="7 8">DSM 21153</strain>
    </source>
</reference>
<evidence type="ECO:0000313" key="7">
    <source>
        <dbReference type="EMBL" id="TCM84443.1"/>
    </source>
</evidence>
<feature type="transmembrane region" description="Helical" evidence="6">
    <location>
        <begin position="265"/>
        <end position="293"/>
    </location>
</feature>
<dbReference type="InterPro" id="IPR002293">
    <property type="entry name" value="AA/rel_permease1"/>
</dbReference>
<evidence type="ECO:0000256" key="5">
    <source>
        <dbReference type="ARBA" id="ARBA00023136"/>
    </source>
</evidence>
<dbReference type="PANTHER" id="PTHR43243:SF4">
    <property type="entry name" value="CATIONIC AMINO ACID TRANSPORTER 4"/>
    <property type="match status" value="1"/>
</dbReference>
<feature type="transmembrane region" description="Helical" evidence="6">
    <location>
        <begin position="40"/>
        <end position="61"/>
    </location>
</feature>
<dbReference type="AlphaFoldDB" id="A0A4R1YUJ5"/>
<evidence type="ECO:0000313" key="8">
    <source>
        <dbReference type="Proteomes" id="UP000295277"/>
    </source>
</evidence>
<evidence type="ECO:0000256" key="3">
    <source>
        <dbReference type="ARBA" id="ARBA00022692"/>
    </source>
</evidence>
<dbReference type="PIRSF" id="PIRSF006060">
    <property type="entry name" value="AA_transporter"/>
    <property type="match status" value="1"/>
</dbReference>
<accession>A0A4R1YUJ5</accession>
<dbReference type="Pfam" id="PF13520">
    <property type="entry name" value="AA_permease_2"/>
    <property type="match status" value="1"/>
</dbReference>
<dbReference type="PANTHER" id="PTHR43243">
    <property type="entry name" value="INNER MEMBRANE TRANSPORTER YGJI-RELATED"/>
    <property type="match status" value="1"/>
</dbReference>
<dbReference type="Gene3D" id="1.20.1740.10">
    <property type="entry name" value="Amino acid/polyamine transporter I"/>
    <property type="match status" value="1"/>
</dbReference>
<feature type="transmembrane region" description="Helical" evidence="6">
    <location>
        <begin position="144"/>
        <end position="168"/>
    </location>
</feature>
<evidence type="ECO:0000256" key="6">
    <source>
        <dbReference type="SAM" id="Phobius"/>
    </source>
</evidence>
<gene>
    <name evidence="7" type="ORF">EV216_11280</name>
</gene>